<proteinExistence type="predicted"/>
<organism evidence="2 3">
    <name type="scientific">Plectus sambesii</name>
    <dbReference type="NCBI Taxonomy" id="2011161"/>
    <lineage>
        <taxon>Eukaryota</taxon>
        <taxon>Metazoa</taxon>
        <taxon>Ecdysozoa</taxon>
        <taxon>Nematoda</taxon>
        <taxon>Chromadorea</taxon>
        <taxon>Plectida</taxon>
        <taxon>Plectina</taxon>
        <taxon>Plectoidea</taxon>
        <taxon>Plectidae</taxon>
        <taxon>Plectus</taxon>
    </lineage>
</organism>
<evidence type="ECO:0000256" key="1">
    <source>
        <dbReference type="SAM" id="MobiDB-lite"/>
    </source>
</evidence>
<keyword evidence="2" id="KW-1185">Reference proteome</keyword>
<dbReference type="AlphaFoldDB" id="A0A914UK93"/>
<reference evidence="3" key="1">
    <citation type="submission" date="2022-11" db="UniProtKB">
        <authorList>
            <consortium name="WormBaseParasite"/>
        </authorList>
    </citation>
    <scope>IDENTIFICATION</scope>
</reference>
<accession>A0A914UK93</accession>
<evidence type="ECO:0000313" key="2">
    <source>
        <dbReference type="Proteomes" id="UP000887566"/>
    </source>
</evidence>
<feature type="region of interest" description="Disordered" evidence="1">
    <location>
        <begin position="57"/>
        <end position="78"/>
    </location>
</feature>
<name>A0A914UK93_9BILA</name>
<evidence type="ECO:0000313" key="3">
    <source>
        <dbReference type="WBParaSite" id="PSAMB.scaffold1047size52062.g10650.t1"/>
    </source>
</evidence>
<dbReference type="WBParaSite" id="PSAMB.scaffold1047size52062.g10650.t1">
    <property type="protein sequence ID" value="PSAMB.scaffold1047size52062.g10650.t1"/>
    <property type="gene ID" value="PSAMB.scaffold1047size52062.g10650"/>
</dbReference>
<feature type="compositionally biased region" description="Polar residues" evidence="1">
    <location>
        <begin position="65"/>
        <end position="77"/>
    </location>
</feature>
<dbReference type="Proteomes" id="UP000887566">
    <property type="component" value="Unplaced"/>
</dbReference>
<protein>
    <submittedName>
        <fullName evidence="3">Uncharacterized protein</fullName>
    </submittedName>
</protein>
<sequence length="95" mass="10452">MSRSSAHLTIDFHPPSLPKASALDCSSKYLALVAPEHFNSNPLEKLSAQFALYNDKRPRPDGAVPTSNESMGLSNATGPFHSRLPLVRDLTIHRR</sequence>